<evidence type="ECO:0000313" key="4">
    <source>
        <dbReference type="Proteomes" id="UP001454036"/>
    </source>
</evidence>
<dbReference type="Proteomes" id="UP001454036">
    <property type="component" value="Unassembled WGS sequence"/>
</dbReference>
<name>A0AAV3PE50_LITER</name>
<dbReference type="Pfam" id="PF05254">
    <property type="entry name" value="UPF0203"/>
    <property type="match status" value="1"/>
</dbReference>
<evidence type="ECO:0000256" key="2">
    <source>
        <dbReference type="ARBA" id="ARBA00023157"/>
    </source>
</evidence>
<reference evidence="3 4" key="1">
    <citation type="submission" date="2024-01" db="EMBL/GenBank/DDBJ databases">
        <title>The complete chloroplast genome sequence of Lithospermum erythrorhizon: insights into the phylogenetic relationship among Boraginaceae species and the maternal lineages of purple gromwells.</title>
        <authorList>
            <person name="Okada T."/>
            <person name="Watanabe K."/>
        </authorList>
    </citation>
    <scope>NUCLEOTIDE SEQUENCE [LARGE SCALE GENOMIC DNA]</scope>
</reference>
<dbReference type="AlphaFoldDB" id="A0AAV3PE50"/>
<comment type="similarity">
    <text evidence="1">Belongs to the TRIAP1/MDM35 family.</text>
</comment>
<dbReference type="GO" id="GO:0005634">
    <property type="term" value="C:nucleus"/>
    <property type="evidence" value="ECO:0007669"/>
    <property type="project" value="TreeGrafter"/>
</dbReference>
<evidence type="ECO:0000256" key="1">
    <source>
        <dbReference type="ARBA" id="ARBA00006196"/>
    </source>
</evidence>
<dbReference type="GO" id="GO:0045332">
    <property type="term" value="P:phospholipid translocation"/>
    <property type="evidence" value="ECO:0007669"/>
    <property type="project" value="TreeGrafter"/>
</dbReference>
<dbReference type="InterPro" id="IPR007918">
    <property type="entry name" value="MDM35_apoptosis"/>
</dbReference>
<keyword evidence="2" id="KW-1015">Disulfide bond</keyword>
<dbReference type="GO" id="GO:0005829">
    <property type="term" value="C:cytosol"/>
    <property type="evidence" value="ECO:0007669"/>
    <property type="project" value="TreeGrafter"/>
</dbReference>
<evidence type="ECO:0000313" key="3">
    <source>
        <dbReference type="EMBL" id="GAA0148565.1"/>
    </source>
</evidence>
<dbReference type="GO" id="GO:0005758">
    <property type="term" value="C:mitochondrial intermembrane space"/>
    <property type="evidence" value="ECO:0007669"/>
    <property type="project" value="TreeGrafter"/>
</dbReference>
<dbReference type="PROSITE" id="PS51808">
    <property type="entry name" value="CHCH"/>
    <property type="match status" value="1"/>
</dbReference>
<sequence>MGILGEKKNKSSLSTSPCANLRIAYHTCFNKWYAEKFLKGQWDREECVSEWQKYRECLAKHLDDKHLARFLEADGIEALTNLTDCATDTGDS</sequence>
<dbReference type="PANTHER" id="PTHR46403:SF1">
    <property type="entry name" value="TP53-REGULATED INHIBITOR OF APOPTOSIS 1"/>
    <property type="match status" value="1"/>
</dbReference>
<organism evidence="3 4">
    <name type="scientific">Lithospermum erythrorhizon</name>
    <name type="common">Purple gromwell</name>
    <name type="synonym">Lithospermum officinale var. erythrorhizon</name>
    <dbReference type="NCBI Taxonomy" id="34254"/>
    <lineage>
        <taxon>Eukaryota</taxon>
        <taxon>Viridiplantae</taxon>
        <taxon>Streptophyta</taxon>
        <taxon>Embryophyta</taxon>
        <taxon>Tracheophyta</taxon>
        <taxon>Spermatophyta</taxon>
        <taxon>Magnoliopsida</taxon>
        <taxon>eudicotyledons</taxon>
        <taxon>Gunneridae</taxon>
        <taxon>Pentapetalae</taxon>
        <taxon>asterids</taxon>
        <taxon>lamiids</taxon>
        <taxon>Boraginales</taxon>
        <taxon>Boraginaceae</taxon>
        <taxon>Boraginoideae</taxon>
        <taxon>Lithospermeae</taxon>
        <taxon>Lithospermum</taxon>
    </lineage>
</organism>
<accession>A0AAV3PE50</accession>
<dbReference type="EMBL" id="BAABME010001257">
    <property type="protein sequence ID" value="GAA0148565.1"/>
    <property type="molecule type" value="Genomic_DNA"/>
</dbReference>
<comment type="caution">
    <text evidence="3">The sequence shown here is derived from an EMBL/GenBank/DDBJ whole genome shotgun (WGS) entry which is preliminary data.</text>
</comment>
<keyword evidence="4" id="KW-1185">Reference proteome</keyword>
<proteinExistence type="inferred from homology"/>
<dbReference type="PANTHER" id="PTHR46403">
    <property type="entry name" value="TP53-REGULATED INHIBITOR OF APOPTOSIS 1"/>
    <property type="match status" value="1"/>
</dbReference>
<dbReference type="GO" id="GO:1990050">
    <property type="term" value="F:phosphatidic acid transfer activity"/>
    <property type="evidence" value="ECO:0007669"/>
    <property type="project" value="TreeGrafter"/>
</dbReference>
<protein>
    <submittedName>
        <fullName evidence="3">Uncharacterized protein</fullName>
    </submittedName>
</protein>
<gene>
    <name evidence="3" type="ORF">LIER_07969</name>
</gene>